<accession>A0A226QTR1</accession>
<sequence>MEKRYLIHLSGMGDLQLYVVDEKTFRLVTSPESMSHEEKIEVLENIWSTMDPMEKEANYNNNKDYFIKSLLNTRSANDRALQLYGHYFDTISEYQEYLDSKNIEIVDEYYGMIY</sequence>
<reference evidence="1 2" key="1">
    <citation type="submission" date="2017-04" db="EMBL/GenBank/DDBJ databases">
        <title>The genome sequence of Parageobacillus galactosidasius DSM 18751.</title>
        <authorList>
            <person name="Ramaloko W.T."/>
            <person name="Koen N."/>
            <person name="Polliack S."/>
            <person name="Aliyu H."/>
            <person name="Lebre P."/>
            <person name="Mohr T."/>
            <person name="Oswald F."/>
            <person name="Zwick M."/>
            <person name="Neumann A."/>
            <person name="Syldatk C."/>
            <person name="Cowan D."/>
            <person name="De Maayer P."/>
        </authorList>
    </citation>
    <scope>NUCLEOTIDE SEQUENCE [LARGE SCALE GENOMIC DNA]</scope>
    <source>
        <strain evidence="1 2">DSM 18751</strain>
    </source>
</reference>
<organism evidence="1 2">
    <name type="scientific">Parageobacillus galactosidasius</name>
    <dbReference type="NCBI Taxonomy" id="883812"/>
    <lineage>
        <taxon>Bacteria</taxon>
        <taxon>Bacillati</taxon>
        <taxon>Bacillota</taxon>
        <taxon>Bacilli</taxon>
        <taxon>Bacillales</taxon>
        <taxon>Anoxybacillaceae</taxon>
        <taxon>Parageobacillus</taxon>
    </lineage>
</organism>
<dbReference type="EMBL" id="NDYL01000001">
    <property type="protein sequence ID" value="OXB94799.1"/>
    <property type="molecule type" value="Genomic_DNA"/>
</dbReference>
<evidence type="ECO:0000313" key="2">
    <source>
        <dbReference type="Proteomes" id="UP000198394"/>
    </source>
</evidence>
<dbReference type="RefSeq" id="WP_089097252.1">
    <property type="nucleotide sequence ID" value="NZ_NDYL01000001.1"/>
</dbReference>
<dbReference type="Proteomes" id="UP000198394">
    <property type="component" value="Unassembled WGS sequence"/>
</dbReference>
<gene>
    <name evidence="1" type="ORF">B9L23_08025</name>
</gene>
<dbReference type="AlphaFoldDB" id="A0A226QTR1"/>
<keyword evidence="2" id="KW-1185">Reference proteome</keyword>
<comment type="caution">
    <text evidence="1">The sequence shown here is derived from an EMBL/GenBank/DDBJ whole genome shotgun (WGS) entry which is preliminary data.</text>
</comment>
<proteinExistence type="predicted"/>
<protein>
    <submittedName>
        <fullName evidence="1">Uncharacterized protein</fullName>
    </submittedName>
</protein>
<evidence type="ECO:0000313" key="1">
    <source>
        <dbReference type="EMBL" id="OXB94799.1"/>
    </source>
</evidence>
<name>A0A226QTR1_9BACL</name>